<dbReference type="Proteomes" id="UP001374535">
    <property type="component" value="Chromosome 10"/>
</dbReference>
<organism evidence="1 2">
    <name type="scientific">Vigna mungo</name>
    <name type="common">Black gram</name>
    <name type="synonym">Phaseolus mungo</name>
    <dbReference type="NCBI Taxonomy" id="3915"/>
    <lineage>
        <taxon>Eukaryota</taxon>
        <taxon>Viridiplantae</taxon>
        <taxon>Streptophyta</taxon>
        <taxon>Embryophyta</taxon>
        <taxon>Tracheophyta</taxon>
        <taxon>Spermatophyta</taxon>
        <taxon>Magnoliopsida</taxon>
        <taxon>eudicotyledons</taxon>
        <taxon>Gunneridae</taxon>
        <taxon>Pentapetalae</taxon>
        <taxon>rosids</taxon>
        <taxon>fabids</taxon>
        <taxon>Fabales</taxon>
        <taxon>Fabaceae</taxon>
        <taxon>Papilionoideae</taxon>
        <taxon>50 kb inversion clade</taxon>
        <taxon>NPAAA clade</taxon>
        <taxon>indigoferoid/millettioid clade</taxon>
        <taxon>Phaseoleae</taxon>
        <taxon>Vigna</taxon>
    </lineage>
</organism>
<keyword evidence="2" id="KW-1185">Reference proteome</keyword>
<reference evidence="1 2" key="1">
    <citation type="journal article" date="2023" name="Life. Sci Alliance">
        <title>Evolutionary insights into 3D genome organization and epigenetic landscape of Vigna mungo.</title>
        <authorList>
            <person name="Junaid A."/>
            <person name="Singh B."/>
            <person name="Bhatia S."/>
        </authorList>
    </citation>
    <scope>NUCLEOTIDE SEQUENCE [LARGE SCALE GENOMIC DNA]</scope>
    <source>
        <strain evidence="1">Urdbean</strain>
    </source>
</reference>
<proteinExistence type="predicted"/>
<accession>A0AAQ3MMA7</accession>
<sequence>MFFPQQLEDKVDKVVAEEVLLGEGDALLFFNTTVGKMLVFLLSPSLIISPPNNSNFSKLELLATFFPLNKTDSTFFWLNISSETANKSVSDLQDFTCAPLFAFDITPLD</sequence>
<evidence type="ECO:0000313" key="1">
    <source>
        <dbReference type="EMBL" id="WVY93465.1"/>
    </source>
</evidence>
<name>A0AAQ3MMA7_VIGMU</name>
<protein>
    <submittedName>
        <fullName evidence="1">Uncharacterized protein</fullName>
    </submittedName>
</protein>
<evidence type="ECO:0000313" key="2">
    <source>
        <dbReference type="Proteomes" id="UP001374535"/>
    </source>
</evidence>
<dbReference type="EMBL" id="CP144691">
    <property type="protein sequence ID" value="WVY93465.1"/>
    <property type="molecule type" value="Genomic_DNA"/>
</dbReference>
<dbReference type="AlphaFoldDB" id="A0AAQ3MMA7"/>
<gene>
    <name evidence="1" type="ORF">V8G54_032553</name>
</gene>